<protein>
    <submittedName>
        <fullName evidence="1">Uncharacterized protein</fullName>
    </submittedName>
</protein>
<proteinExistence type="predicted"/>
<dbReference type="AlphaFoldDB" id="A0A8H9LB61"/>
<organism evidence="1 2">
    <name type="scientific">Microbispora bryophytorum</name>
    <dbReference type="NCBI Taxonomy" id="1460882"/>
    <lineage>
        <taxon>Bacteria</taxon>
        <taxon>Bacillati</taxon>
        <taxon>Actinomycetota</taxon>
        <taxon>Actinomycetes</taxon>
        <taxon>Streptosporangiales</taxon>
        <taxon>Streptosporangiaceae</taxon>
        <taxon>Microbispora</taxon>
    </lineage>
</organism>
<sequence length="64" mass="7101">MGFRALEPQELLHYRDKGAWAGTLWIRPMGVGAGDGDYTMLVFVGLSDRDPSRFRTALSNASLE</sequence>
<name>A0A8H9LB61_9ACTN</name>
<accession>A0A8H9LB61</accession>
<reference evidence="1" key="1">
    <citation type="journal article" date="2014" name="Int. J. Syst. Evol. Microbiol.">
        <title>Complete genome sequence of Corynebacterium casei LMG S-19264T (=DSM 44701T), isolated from a smear-ripened cheese.</title>
        <authorList>
            <consortium name="US DOE Joint Genome Institute (JGI-PGF)"/>
            <person name="Walter F."/>
            <person name="Albersmeier A."/>
            <person name="Kalinowski J."/>
            <person name="Ruckert C."/>
        </authorList>
    </citation>
    <scope>NUCLEOTIDE SEQUENCE</scope>
    <source>
        <strain evidence="1">CGMCC 4.7138</strain>
    </source>
</reference>
<evidence type="ECO:0000313" key="1">
    <source>
        <dbReference type="EMBL" id="GGN99221.1"/>
    </source>
</evidence>
<reference evidence="1" key="2">
    <citation type="submission" date="2020-09" db="EMBL/GenBank/DDBJ databases">
        <authorList>
            <person name="Sun Q."/>
            <person name="Zhou Y."/>
        </authorList>
    </citation>
    <scope>NUCLEOTIDE SEQUENCE</scope>
    <source>
        <strain evidence="1">CGMCC 4.7138</strain>
    </source>
</reference>
<dbReference type="EMBL" id="BMMN01000001">
    <property type="protein sequence ID" value="GGN99221.1"/>
    <property type="molecule type" value="Genomic_DNA"/>
</dbReference>
<gene>
    <name evidence="1" type="ORF">GCM10011574_04630</name>
</gene>
<keyword evidence="2" id="KW-1185">Reference proteome</keyword>
<dbReference type="Proteomes" id="UP000653480">
    <property type="component" value="Unassembled WGS sequence"/>
</dbReference>
<comment type="caution">
    <text evidence="1">The sequence shown here is derived from an EMBL/GenBank/DDBJ whole genome shotgun (WGS) entry which is preliminary data.</text>
</comment>
<evidence type="ECO:0000313" key="2">
    <source>
        <dbReference type="Proteomes" id="UP000653480"/>
    </source>
</evidence>